<dbReference type="Pfam" id="PF02417">
    <property type="entry name" value="Chromate_transp"/>
    <property type="match status" value="1"/>
</dbReference>
<evidence type="ECO:0000256" key="2">
    <source>
        <dbReference type="ARBA" id="ARBA00005262"/>
    </source>
</evidence>
<evidence type="ECO:0000313" key="9">
    <source>
        <dbReference type="Proteomes" id="UP001059295"/>
    </source>
</evidence>
<organism evidence="8 9">
    <name type="scientific">Alistipes ihumii AP11</name>
    <dbReference type="NCBI Taxonomy" id="1211813"/>
    <lineage>
        <taxon>Bacteria</taxon>
        <taxon>Pseudomonadati</taxon>
        <taxon>Bacteroidota</taxon>
        <taxon>Bacteroidia</taxon>
        <taxon>Bacteroidales</taxon>
        <taxon>Rikenellaceae</taxon>
        <taxon>Alistipes</taxon>
    </lineage>
</organism>
<dbReference type="InterPro" id="IPR052518">
    <property type="entry name" value="CHR_Transporter"/>
</dbReference>
<dbReference type="PANTHER" id="PTHR43663:SF2">
    <property type="entry name" value="CHROMATE TRANSPORT PROTEIN-RELATED"/>
    <property type="match status" value="1"/>
</dbReference>
<dbReference type="EMBL" id="CP102294">
    <property type="protein sequence ID" value="UWN57767.1"/>
    <property type="molecule type" value="Genomic_DNA"/>
</dbReference>
<dbReference type="Proteomes" id="UP001059295">
    <property type="component" value="Chromosome"/>
</dbReference>
<accession>A0ABY5V397</accession>
<gene>
    <name evidence="8" type="ORF">NQ491_03030</name>
</gene>
<sequence length="181" mass="19933">MQKSLNLFWSFFKVGVFTFGGGYAMVPLIEKEVVDRRAWIDREEFLDLLTLAQTSPGPLALNTAVFVGYKIDRYRGAFSSVLGVVVPSFVIILLVALFFVSFEHEPVVEAVFKGMRPAVVALILAPIIHLSKGLGAWRFVLASLALGATWYFGFSPVYLILVGAVGGLGWTFCLKRKGLKP</sequence>
<keyword evidence="3" id="KW-1003">Cell membrane</keyword>
<dbReference type="RefSeq" id="WP_019244801.1">
    <property type="nucleotide sequence ID" value="NZ_CAPH01000003.1"/>
</dbReference>
<keyword evidence="5 7" id="KW-1133">Transmembrane helix</keyword>
<feature type="transmembrane region" description="Helical" evidence="7">
    <location>
        <begin position="81"/>
        <end position="102"/>
    </location>
</feature>
<name>A0ABY5V397_9BACT</name>
<comment type="similarity">
    <text evidence="2">Belongs to the chromate ion transporter (CHR) (TC 2.A.51) family.</text>
</comment>
<feature type="transmembrane region" description="Helical" evidence="7">
    <location>
        <begin position="49"/>
        <end position="69"/>
    </location>
</feature>
<reference evidence="8" key="1">
    <citation type="journal article" date="2022" name="Cell">
        <title>Design, construction, and in vivo augmentation of a complex gut microbiome.</title>
        <authorList>
            <person name="Cheng A.G."/>
            <person name="Ho P.Y."/>
            <person name="Aranda-Diaz A."/>
            <person name="Jain S."/>
            <person name="Yu F.B."/>
            <person name="Meng X."/>
            <person name="Wang M."/>
            <person name="Iakiviak M."/>
            <person name="Nagashima K."/>
            <person name="Zhao A."/>
            <person name="Murugkar P."/>
            <person name="Patil A."/>
            <person name="Atabakhsh K."/>
            <person name="Weakley A."/>
            <person name="Yan J."/>
            <person name="Brumbaugh A.R."/>
            <person name="Higginbottom S."/>
            <person name="Dimas A."/>
            <person name="Shiver A.L."/>
            <person name="Deutschbauer A."/>
            <person name="Neff N."/>
            <person name="Sonnenburg J.L."/>
            <person name="Huang K.C."/>
            <person name="Fischbach M.A."/>
        </authorList>
    </citation>
    <scope>NUCLEOTIDE SEQUENCE</scope>
    <source>
        <strain evidence="8">AP11</strain>
    </source>
</reference>
<evidence type="ECO:0000256" key="3">
    <source>
        <dbReference type="ARBA" id="ARBA00022475"/>
    </source>
</evidence>
<keyword evidence="9" id="KW-1185">Reference proteome</keyword>
<comment type="subcellular location">
    <subcellularLocation>
        <location evidence="1">Cell membrane</location>
        <topology evidence="1">Multi-pass membrane protein</topology>
    </subcellularLocation>
</comment>
<keyword evidence="4 7" id="KW-0812">Transmembrane</keyword>
<feature type="transmembrane region" description="Helical" evidence="7">
    <location>
        <begin position="114"/>
        <end position="130"/>
    </location>
</feature>
<feature type="transmembrane region" description="Helical" evidence="7">
    <location>
        <begin position="158"/>
        <end position="174"/>
    </location>
</feature>
<feature type="transmembrane region" description="Helical" evidence="7">
    <location>
        <begin position="7"/>
        <end position="29"/>
    </location>
</feature>
<evidence type="ECO:0000256" key="7">
    <source>
        <dbReference type="SAM" id="Phobius"/>
    </source>
</evidence>
<evidence type="ECO:0000256" key="5">
    <source>
        <dbReference type="ARBA" id="ARBA00022989"/>
    </source>
</evidence>
<evidence type="ECO:0000256" key="4">
    <source>
        <dbReference type="ARBA" id="ARBA00022692"/>
    </source>
</evidence>
<protein>
    <submittedName>
        <fullName evidence="8">Chromate transporter</fullName>
    </submittedName>
</protein>
<evidence type="ECO:0000256" key="1">
    <source>
        <dbReference type="ARBA" id="ARBA00004651"/>
    </source>
</evidence>
<dbReference type="InterPro" id="IPR003370">
    <property type="entry name" value="Chromate_transpt"/>
</dbReference>
<proteinExistence type="inferred from homology"/>
<evidence type="ECO:0000256" key="6">
    <source>
        <dbReference type="ARBA" id="ARBA00023136"/>
    </source>
</evidence>
<keyword evidence="6 7" id="KW-0472">Membrane</keyword>
<dbReference type="PANTHER" id="PTHR43663">
    <property type="entry name" value="CHROMATE TRANSPORT PROTEIN-RELATED"/>
    <property type="match status" value="1"/>
</dbReference>
<evidence type="ECO:0000313" key="8">
    <source>
        <dbReference type="EMBL" id="UWN57767.1"/>
    </source>
</evidence>
<dbReference type="GeneID" id="82890674"/>